<evidence type="ECO:0000256" key="1">
    <source>
        <dbReference type="SAM" id="SignalP"/>
    </source>
</evidence>
<feature type="chain" id="PRO_5003440123" evidence="1">
    <location>
        <begin position="25"/>
        <end position="102"/>
    </location>
</feature>
<dbReference type="HOGENOM" id="CLU_2277037_0_0_1"/>
<feature type="signal peptide" evidence="1">
    <location>
        <begin position="1"/>
        <end position="24"/>
    </location>
</feature>
<dbReference type="AlphaFoldDB" id="G2XQA3"/>
<name>G2XQA3_BOTF4</name>
<evidence type="ECO:0000313" key="2">
    <source>
        <dbReference type="EMBL" id="CCD42991.1"/>
    </source>
</evidence>
<evidence type="ECO:0000313" key="3">
    <source>
        <dbReference type="Proteomes" id="UP000008177"/>
    </source>
</evidence>
<dbReference type="InParanoid" id="G2XQA3"/>
<accession>G2XQA3</accession>
<protein>
    <submittedName>
        <fullName evidence="2">Uncharacterized protein</fullName>
    </submittedName>
</protein>
<dbReference type="EMBL" id="FQ790251">
    <property type="protein sequence ID" value="CCD42991.1"/>
    <property type="molecule type" value="Genomic_DNA"/>
</dbReference>
<dbReference type="Proteomes" id="UP000008177">
    <property type="component" value="Unplaced contigs"/>
</dbReference>
<sequence>MSLPTLFVAAFELRLFLLVREGYGRRSTHEYRRSLVIELKLFTSFAQFSSTFGAVNTVTPLPAPVSASIHSALSEHSVSIVVMSIILFSSIVPSAGMSSDLG</sequence>
<keyword evidence="1" id="KW-0732">Signal</keyword>
<gene>
    <name evidence="2" type="ORF">BofuT4_P070670.1</name>
</gene>
<organism evidence="2 3">
    <name type="scientific">Botryotinia fuckeliana (strain T4)</name>
    <name type="common">Noble rot fungus</name>
    <name type="synonym">Botrytis cinerea</name>
    <dbReference type="NCBI Taxonomy" id="999810"/>
    <lineage>
        <taxon>Eukaryota</taxon>
        <taxon>Fungi</taxon>
        <taxon>Dikarya</taxon>
        <taxon>Ascomycota</taxon>
        <taxon>Pezizomycotina</taxon>
        <taxon>Leotiomycetes</taxon>
        <taxon>Helotiales</taxon>
        <taxon>Sclerotiniaceae</taxon>
        <taxon>Botrytis</taxon>
    </lineage>
</organism>
<proteinExistence type="predicted"/>
<reference evidence="3" key="1">
    <citation type="journal article" date="2011" name="PLoS Genet.">
        <title>Genomic analysis of the necrotrophic fungal pathogens Sclerotinia sclerotiorum and Botrytis cinerea.</title>
        <authorList>
            <person name="Amselem J."/>
            <person name="Cuomo C.A."/>
            <person name="van Kan J.A."/>
            <person name="Viaud M."/>
            <person name="Benito E.P."/>
            <person name="Couloux A."/>
            <person name="Coutinho P.M."/>
            <person name="de Vries R.P."/>
            <person name="Dyer P.S."/>
            <person name="Fillinger S."/>
            <person name="Fournier E."/>
            <person name="Gout L."/>
            <person name="Hahn M."/>
            <person name="Kohn L."/>
            <person name="Lapalu N."/>
            <person name="Plummer K.M."/>
            <person name="Pradier J.M."/>
            <person name="Quevillon E."/>
            <person name="Sharon A."/>
            <person name="Simon A."/>
            <person name="ten Have A."/>
            <person name="Tudzynski B."/>
            <person name="Tudzynski P."/>
            <person name="Wincker P."/>
            <person name="Andrew M."/>
            <person name="Anthouard V."/>
            <person name="Beever R.E."/>
            <person name="Beffa R."/>
            <person name="Benoit I."/>
            <person name="Bouzid O."/>
            <person name="Brault B."/>
            <person name="Chen Z."/>
            <person name="Choquer M."/>
            <person name="Collemare J."/>
            <person name="Cotton P."/>
            <person name="Danchin E.G."/>
            <person name="Da Silva C."/>
            <person name="Gautier A."/>
            <person name="Giraud C."/>
            <person name="Giraud T."/>
            <person name="Gonzalez C."/>
            <person name="Grossetete S."/>
            <person name="Guldener U."/>
            <person name="Henrissat B."/>
            <person name="Howlett B.J."/>
            <person name="Kodira C."/>
            <person name="Kretschmer M."/>
            <person name="Lappartient A."/>
            <person name="Leroch M."/>
            <person name="Levis C."/>
            <person name="Mauceli E."/>
            <person name="Neuveglise C."/>
            <person name="Oeser B."/>
            <person name="Pearson M."/>
            <person name="Poulain J."/>
            <person name="Poussereau N."/>
            <person name="Quesneville H."/>
            <person name="Rascle C."/>
            <person name="Schumacher J."/>
            <person name="Segurens B."/>
            <person name="Sexton A."/>
            <person name="Silva E."/>
            <person name="Sirven C."/>
            <person name="Soanes D.M."/>
            <person name="Talbot N.J."/>
            <person name="Templeton M."/>
            <person name="Yandava C."/>
            <person name="Yarden O."/>
            <person name="Zeng Q."/>
            <person name="Rollins J.A."/>
            <person name="Lebrun M.H."/>
            <person name="Dickman M."/>
        </authorList>
    </citation>
    <scope>NUCLEOTIDE SEQUENCE [LARGE SCALE GENOMIC DNA]</scope>
    <source>
        <strain evidence="3">T4</strain>
    </source>
</reference>